<dbReference type="PROSITE" id="PS50931">
    <property type="entry name" value="HTH_LYSR"/>
    <property type="match status" value="1"/>
</dbReference>
<organism evidence="6 7">
    <name type="scientific">Pigmentiphaga kullae</name>
    <dbReference type="NCBI Taxonomy" id="151784"/>
    <lineage>
        <taxon>Bacteria</taxon>
        <taxon>Pseudomonadati</taxon>
        <taxon>Pseudomonadota</taxon>
        <taxon>Betaproteobacteria</taxon>
        <taxon>Burkholderiales</taxon>
        <taxon>Alcaligenaceae</taxon>
        <taxon>Pigmentiphaga</taxon>
    </lineage>
</organism>
<gene>
    <name evidence="6" type="ORF">EV675_0132</name>
</gene>
<reference evidence="6 7" key="1">
    <citation type="submission" date="2019-02" db="EMBL/GenBank/DDBJ databases">
        <title>Genomic Encyclopedia of Type Strains, Phase IV (KMG-IV): sequencing the most valuable type-strain genomes for metagenomic binning, comparative biology and taxonomic classification.</title>
        <authorList>
            <person name="Goeker M."/>
        </authorList>
    </citation>
    <scope>NUCLEOTIDE SEQUENCE [LARGE SCALE GENOMIC DNA]</scope>
    <source>
        <strain evidence="6 7">K24</strain>
    </source>
</reference>
<dbReference type="RefSeq" id="WP_165404359.1">
    <property type="nucleotide sequence ID" value="NZ_SGXC01000001.1"/>
</dbReference>
<dbReference type="EMBL" id="SGXC01000001">
    <property type="protein sequence ID" value="RZS84130.1"/>
    <property type="molecule type" value="Genomic_DNA"/>
</dbReference>
<dbReference type="FunFam" id="1.10.10.10:FF:000001">
    <property type="entry name" value="LysR family transcriptional regulator"/>
    <property type="match status" value="1"/>
</dbReference>
<keyword evidence="2" id="KW-0805">Transcription regulation</keyword>
<dbReference type="CDD" id="cd08414">
    <property type="entry name" value="PBP2_LTTR_aromatics_like"/>
    <property type="match status" value="1"/>
</dbReference>
<keyword evidence="4" id="KW-0804">Transcription</keyword>
<proteinExistence type="inferred from homology"/>
<evidence type="ECO:0000256" key="3">
    <source>
        <dbReference type="ARBA" id="ARBA00023125"/>
    </source>
</evidence>
<sequence length="300" mass="33108">MDLRQLRYFLAVAEELHFGRAAERVHIAQSPLSRQIRLLEESLGVVLFVRTKRHVELTDAGRAFLPEARDILRAAERARDTAIRADAGQMGRLSLGFTNSAIYSELPRLLADYRSQYPQVQLELHDSMLTPQQVEAILQGKLDLGIVRPPVASPDIELLPFAREHLVVALPAGHPLAQREKIDIALLAGEPLITFGRALDSSLSHRITRLCNDAGFHPRVAQEVGDIPSMIMLVSSGMGVALVPSSSKNIKMKQVTFRPLAGPAGPLTLTLALAWNGSVESQLRERFIALARKRLSCQLD</sequence>
<dbReference type="PANTHER" id="PTHR30346:SF17">
    <property type="entry name" value="LYSR FAMILY TRANSCRIPTIONAL REGULATOR"/>
    <property type="match status" value="1"/>
</dbReference>
<dbReference type="Gene3D" id="3.40.190.10">
    <property type="entry name" value="Periplasmic binding protein-like II"/>
    <property type="match status" value="2"/>
</dbReference>
<dbReference type="GO" id="GO:0003700">
    <property type="term" value="F:DNA-binding transcription factor activity"/>
    <property type="evidence" value="ECO:0007669"/>
    <property type="project" value="InterPro"/>
</dbReference>
<dbReference type="GO" id="GO:0003677">
    <property type="term" value="F:DNA binding"/>
    <property type="evidence" value="ECO:0007669"/>
    <property type="project" value="UniProtKB-KW"/>
</dbReference>
<comment type="similarity">
    <text evidence="1">Belongs to the LysR transcriptional regulatory family.</text>
</comment>
<comment type="caution">
    <text evidence="6">The sequence shown here is derived from an EMBL/GenBank/DDBJ whole genome shotgun (WGS) entry which is preliminary data.</text>
</comment>
<dbReference type="SUPFAM" id="SSF46785">
    <property type="entry name" value="Winged helix' DNA-binding domain"/>
    <property type="match status" value="1"/>
</dbReference>
<dbReference type="Proteomes" id="UP000292445">
    <property type="component" value="Unassembled WGS sequence"/>
</dbReference>
<dbReference type="PRINTS" id="PR00039">
    <property type="entry name" value="HTHLYSR"/>
</dbReference>
<keyword evidence="7" id="KW-1185">Reference proteome</keyword>
<evidence type="ECO:0000313" key="7">
    <source>
        <dbReference type="Proteomes" id="UP000292445"/>
    </source>
</evidence>
<dbReference type="AlphaFoldDB" id="A0A4Q7NI36"/>
<evidence type="ECO:0000256" key="4">
    <source>
        <dbReference type="ARBA" id="ARBA00023163"/>
    </source>
</evidence>
<evidence type="ECO:0000259" key="5">
    <source>
        <dbReference type="PROSITE" id="PS50931"/>
    </source>
</evidence>
<evidence type="ECO:0000313" key="6">
    <source>
        <dbReference type="EMBL" id="RZS84130.1"/>
    </source>
</evidence>
<dbReference type="Pfam" id="PF00126">
    <property type="entry name" value="HTH_1"/>
    <property type="match status" value="1"/>
</dbReference>
<evidence type="ECO:0000256" key="1">
    <source>
        <dbReference type="ARBA" id="ARBA00009437"/>
    </source>
</evidence>
<dbReference type="InterPro" id="IPR000847">
    <property type="entry name" value="LysR_HTH_N"/>
</dbReference>
<dbReference type="InterPro" id="IPR036388">
    <property type="entry name" value="WH-like_DNA-bd_sf"/>
</dbReference>
<feature type="domain" description="HTH lysR-type" evidence="5">
    <location>
        <begin position="1"/>
        <end position="58"/>
    </location>
</feature>
<dbReference type="GO" id="GO:0032993">
    <property type="term" value="C:protein-DNA complex"/>
    <property type="evidence" value="ECO:0007669"/>
    <property type="project" value="TreeGrafter"/>
</dbReference>
<name>A0A4Q7NI36_9BURK</name>
<dbReference type="PANTHER" id="PTHR30346">
    <property type="entry name" value="TRANSCRIPTIONAL DUAL REGULATOR HCAR-RELATED"/>
    <property type="match status" value="1"/>
</dbReference>
<dbReference type="Gene3D" id="1.10.10.10">
    <property type="entry name" value="Winged helix-like DNA-binding domain superfamily/Winged helix DNA-binding domain"/>
    <property type="match status" value="1"/>
</dbReference>
<evidence type="ECO:0000256" key="2">
    <source>
        <dbReference type="ARBA" id="ARBA00023015"/>
    </source>
</evidence>
<dbReference type="Pfam" id="PF03466">
    <property type="entry name" value="LysR_substrate"/>
    <property type="match status" value="1"/>
</dbReference>
<protein>
    <submittedName>
        <fullName evidence="6">LysR family transcriptional regulator</fullName>
    </submittedName>
</protein>
<dbReference type="InterPro" id="IPR036390">
    <property type="entry name" value="WH_DNA-bd_sf"/>
</dbReference>
<keyword evidence="3" id="KW-0238">DNA-binding</keyword>
<dbReference type="InterPro" id="IPR005119">
    <property type="entry name" value="LysR_subst-bd"/>
</dbReference>
<accession>A0A4Q7NI36</accession>
<dbReference type="SUPFAM" id="SSF53850">
    <property type="entry name" value="Periplasmic binding protein-like II"/>
    <property type="match status" value="1"/>
</dbReference>